<evidence type="ECO:0000313" key="14">
    <source>
        <dbReference type="Proteomes" id="UP000291343"/>
    </source>
</evidence>
<feature type="compositionally biased region" description="Polar residues" evidence="11">
    <location>
        <begin position="235"/>
        <end position="251"/>
    </location>
</feature>
<feature type="region of interest" description="Disordered" evidence="11">
    <location>
        <begin position="273"/>
        <end position="297"/>
    </location>
</feature>
<name>A0A482X4P0_LAOST</name>
<dbReference type="PROSITE" id="PS50011">
    <property type="entry name" value="PROTEIN_KINASE_DOM"/>
    <property type="match status" value="1"/>
</dbReference>
<keyword evidence="3" id="KW-0597">Phosphoprotein</keyword>
<feature type="domain" description="Protein kinase" evidence="12">
    <location>
        <begin position="146"/>
        <end position="584"/>
    </location>
</feature>
<dbReference type="PROSITE" id="PS00108">
    <property type="entry name" value="PROTEIN_KINASE_ST"/>
    <property type="match status" value="1"/>
</dbReference>
<dbReference type="AlphaFoldDB" id="A0A482X4P0"/>
<proteinExistence type="inferred from homology"/>
<evidence type="ECO:0000256" key="6">
    <source>
        <dbReference type="ARBA" id="ARBA00022777"/>
    </source>
</evidence>
<dbReference type="InterPro" id="IPR011009">
    <property type="entry name" value="Kinase-like_dom_sf"/>
</dbReference>
<dbReference type="GO" id="GO:0005634">
    <property type="term" value="C:nucleus"/>
    <property type="evidence" value="ECO:0007669"/>
    <property type="project" value="TreeGrafter"/>
</dbReference>
<evidence type="ECO:0000259" key="12">
    <source>
        <dbReference type="PROSITE" id="PS50011"/>
    </source>
</evidence>
<dbReference type="Pfam" id="PF22949">
    <property type="entry name" value="HRI2_3H"/>
    <property type="match status" value="1"/>
</dbReference>
<accession>A0A482X4P0</accession>
<organism evidence="13 14">
    <name type="scientific">Laodelphax striatellus</name>
    <name type="common">Small brown planthopper</name>
    <name type="synonym">Delphax striatella</name>
    <dbReference type="NCBI Taxonomy" id="195883"/>
    <lineage>
        <taxon>Eukaryota</taxon>
        <taxon>Metazoa</taxon>
        <taxon>Ecdysozoa</taxon>
        <taxon>Arthropoda</taxon>
        <taxon>Hexapoda</taxon>
        <taxon>Insecta</taxon>
        <taxon>Pterygota</taxon>
        <taxon>Neoptera</taxon>
        <taxon>Paraneoptera</taxon>
        <taxon>Hemiptera</taxon>
        <taxon>Auchenorrhyncha</taxon>
        <taxon>Fulgoroidea</taxon>
        <taxon>Delphacidae</taxon>
        <taxon>Criomorphinae</taxon>
        <taxon>Laodelphax</taxon>
    </lineage>
</organism>
<sequence>MGNEDTELWAGLKTVSSFDNGENSSLAMQVSHQELQNISPSSLLVESLIDYLCVLIDPNNQEKLYTMICRKLHEMKLIDDSYCLDELQFIRNHYRRALINFVELGRASKESRDSITGAICNPKPGCLSLSLSSESLLELSRYSNEFVELEFIARGGFGRVYKAKHKLDGSVYAVKKINLRYKNASKFLQSLKEVQMLAGLHHPNIVAYKAAWLEPFDSRKSSSSRITEPVLVDEISTNSSTNESPKNNDSNRIVDPHCSTDYDSDIVFVKSASTSPENGKRKASSKDNLLSSDTSNSSENKNLAIARKKAYSNDVSDVLFLKSTSSSSLGAGSFSLDNLFRSDSSSSSEMKDLAICMNKTGLRRLHTWNIGSNYFVKDWATLFVQMQLCEDNMRQWLDKRTRSFALVDIPQIVSVFIKVLKGIDYIHGKGIVHHDIKPSNIFMSKDLRQVQVGDFGLACYLLSHQTSSDPLVTAEPTEHLGRVGTKMYAAPEQIKGLCDPRSDIYSMGIILLELIIPFQTDMERSKVIQQLKQGKMPTDLAASRPDLSKIISRTVSKCASKRPTATELLKMMNTKERKDSESIIREKDSVINELREELMRKDAEIARLRQQLATLSTKV</sequence>
<evidence type="ECO:0000256" key="7">
    <source>
        <dbReference type="ARBA" id="ARBA00022840"/>
    </source>
</evidence>
<evidence type="ECO:0000256" key="3">
    <source>
        <dbReference type="ARBA" id="ARBA00022553"/>
    </source>
</evidence>
<keyword evidence="10" id="KW-0175">Coiled coil</keyword>
<feature type="coiled-coil region" evidence="10">
    <location>
        <begin position="584"/>
        <end position="618"/>
    </location>
</feature>
<dbReference type="Gene3D" id="3.30.200.20">
    <property type="entry name" value="Phosphorylase Kinase, domain 1"/>
    <property type="match status" value="1"/>
</dbReference>
<gene>
    <name evidence="13" type="ORF">LSTR_LSTR013414</name>
</gene>
<evidence type="ECO:0000256" key="5">
    <source>
        <dbReference type="ARBA" id="ARBA00022741"/>
    </source>
</evidence>
<dbReference type="CDD" id="cd12083">
    <property type="entry name" value="DD_cGKI"/>
    <property type="match status" value="1"/>
</dbReference>
<keyword evidence="5" id="KW-0547">Nucleotide-binding</keyword>
<dbReference type="EMBL" id="QKKF02017745">
    <property type="protein sequence ID" value="RZF40744.1"/>
    <property type="molecule type" value="Genomic_DNA"/>
</dbReference>
<feature type="compositionally biased region" description="Low complexity" evidence="11">
    <location>
        <begin position="286"/>
        <end position="297"/>
    </location>
</feature>
<reference evidence="13 14" key="1">
    <citation type="journal article" date="2017" name="Gigascience">
        <title>Genome sequence of the small brown planthopper, Laodelphax striatellus.</title>
        <authorList>
            <person name="Zhu J."/>
            <person name="Jiang F."/>
            <person name="Wang X."/>
            <person name="Yang P."/>
            <person name="Bao Y."/>
            <person name="Zhao W."/>
            <person name="Wang W."/>
            <person name="Lu H."/>
            <person name="Wang Q."/>
            <person name="Cui N."/>
            <person name="Li J."/>
            <person name="Chen X."/>
            <person name="Luo L."/>
            <person name="Yu J."/>
            <person name="Kang L."/>
            <person name="Cui F."/>
        </authorList>
    </citation>
    <scope>NUCLEOTIDE SEQUENCE [LARGE SCALE GENOMIC DNA]</scope>
    <source>
        <strain evidence="13">Lst14</strain>
    </source>
</reference>
<dbReference type="GO" id="GO:0005524">
    <property type="term" value="F:ATP binding"/>
    <property type="evidence" value="ECO:0007669"/>
    <property type="project" value="UniProtKB-KW"/>
</dbReference>
<evidence type="ECO:0000313" key="13">
    <source>
        <dbReference type="EMBL" id="RZF40744.1"/>
    </source>
</evidence>
<dbReference type="Pfam" id="PF00069">
    <property type="entry name" value="Pkinase"/>
    <property type="match status" value="2"/>
</dbReference>
<dbReference type="Gene3D" id="1.10.510.10">
    <property type="entry name" value="Transferase(Phosphotransferase) domain 1"/>
    <property type="match status" value="1"/>
</dbReference>
<dbReference type="InterPro" id="IPR054521">
    <property type="entry name" value="HRI2_3H"/>
</dbReference>
<dbReference type="Proteomes" id="UP000291343">
    <property type="component" value="Unassembled WGS sequence"/>
</dbReference>
<dbReference type="PANTHER" id="PTHR11042:SF187">
    <property type="entry name" value="EUKARYOTIC TRANSLATION INITIATION FACTOR 2-ALPHA KINASE 2"/>
    <property type="match status" value="1"/>
</dbReference>
<comment type="similarity">
    <text evidence="8">Belongs to the protein kinase superfamily. Ser/Thr protein kinase family. GCN2 subfamily.</text>
</comment>
<evidence type="ECO:0000256" key="8">
    <source>
        <dbReference type="ARBA" id="ARBA00037982"/>
    </source>
</evidence>
<dbReference type="InterPro" id="IPR008271">
    <property type="entry name" value="Ser/Thr_kinase_AS"/>
</dbReference>
<dbReference type="InterPro" id="IPR000719">
    <property type="entry name" value="Prot_kinase_dom"/>
</dbReference>
<evidence type="ECO:0000256" key="9">
    <source>
        <dbReference type="ARBA" id="ARBA00042914"/>
    </source>
</evidence>
<evidence type="ECO:0000256" key="4">
    <source>
        <dbReference type="ARBA" id="ARBA00022679"/>
    </source>
</evidence>
<dbReference type="PANTHER" id="PTHR11042">
    <property type="entry name" value="EUKARYOTIC TRANSLATION INITIATION FACTOR 2-ALPHA KINASE EIF2-ALPHA KINASE -RELATED"/>
    <property type="match status" value="1"/>
</dbReference>
<dbReference type="SUPFAM" id="SSF56112">
    <property type="entry name" value="Protein kinase-like (PK-like)"/>
    <property type="match status" value="1"/>
</dbReference>
<evidence type="ECO:0000256" key="11">
    <source>
        <dbReference type="SAM" id="MobiDB-lite"/>
    </source>
</evidence>
<keyword evidence="14" id="KW-1185">Reference proteome</keyword>
<dbReference type="GO" id="GO:0004694">
    <property type="term" value="F:eukaryotic translation initiation factor 2alpha kinase activity"/>
    <property type="evidence" value="ECO:0007669"/>
    <property type="project" value="TreeGrafter"/>
</dbReference>
<dbReference type="OrthoDB" id="1405469at2759"/>
<evidence type="ECO:0000256" key="1">
    <source>
        <dbReference type="ARBA" id="ARBA00012513"/>
    </source>
</evidence>
<keyword evidence="7" id="KW-0067">ATP-binding</keyword>
<feature type="region of interest" description="Disordered" evidence="11">
    <location>
        <begin position="234"/>
        <end position="255"/>
    </location>
</feature>
<keyword evidence="6" id="KW-0418">Kinase</keyword>
<keyword evidence="4" id="KW-0808">Transferase</keyword>
<evidence type="ECO:0000256" key="2">
    <source>
        <dbReference type="ARBA" id="ARBA00022527"/>
    </source>
</evidence>
<dbReference type="SMART" id="SM00220">
    <property type="entry name" value="S_TKc"/>
    <property type="match status" value="1"/>
</dbReference>
<dbReference type="STRING" id="195883.A0A482X4P0"/>
<dbReference type="GO" id="GO:0005737">
    <property type="term" value="C:cytoplasm"/>
    <property type="evidence" value="ECO:0007669"/>
    <property type="project" value="TreeGrafter"/>
</dbReference>
<evidence type="ECO:0000256" key="10">
    <source>
        <dbReference type="SAM" id="Coils"/>
    </source>
</evidence>
<protein>
    <recommendedName>
        <fullName evidence="1">non-specific serine/threonine protein kinase</fullName>
        <ecNumber evidence="1">2.7.11.1</ecNumber>
    </recommendedName>
    <alternativeName>
        <fullName evidence="9">Heme-regulated eukaryotic initiation factor eIF-2-alpha kinase</fullName>
    </alternativeName>
</protein>
<dbReference type="InterPro" id="IPR050339">
    <property type="entry name" value="CC_SR_Kinase"/>
</dbReference>
<dbReference type="InParanoid" id="A0A482X4P0"/>
<comment type="caution">
    <text evidence="13">The sequence shown here is derived from an EMBL/GenBank/DDBJ whole genome shotgun (WGS) entry which is preliminary data.</text>
</comment>
<keyword evidence="2" id="KW-0723">Serine/threonine-protein kinase</keyword>
<dbReference type="EC" id="2.7.11.1" evidence="1"/>